<evidence type="ECO:0000256" key="1">
    <source>
        <dbReference type="ARBA" id="ARBA00022491"/>
    </source>
</evidence>
<dbReference type="InterPro" id="IPR029016">
    <property type="entry name" value="GAF-like_dom_sf"/>
</dbReference>
<dbReference type="GO" id="GO:0003677">
    <property type="term" value="F:DNA binding"/>
    <property type="evidence" value="ECO:0007669"/>
    <property type="project" value="UniProtKB-UniRule"/>
</dbReference>
<dbReference type="InterPro" id="IPR052731">
    <property type="entry name" value="B_subtilis_Trans_State_Reg"/>
</dbReference>
<dbReference type="RefSeq" id="WP_146950604.1">
    <property type="nucleotide sequence ID" value="NZ_VOQF01000020.1"/>
</dbReference>
<dbReference type="Pfam" id="PF04014">
    <property type="entry name" value="MazE_antitoxin"/>
    <property type="match status" value="1"/>
</dbReference>
<organism evidence="9 10">
    <name type="scientific">Metabacillus litoralis</name>
    <dbReference type="NCBI Taxonomy" id="152268"/>
    <lineage>
        <taxon>Bacteria</taxon>
        <taxon>Bacillati</taxon>
        <taxon>Bacillota</taxon>
        <taxon>Bacilli</taxon>
        <taxon>Bacillales</taxon>
        <taxon>Bacillaceae</taxon>
        <taxon>Metabacillus</taxon>
    </lineage>
</organism>
<evidence type="ECO:0000256" key="6">
    <source>
        <dbReference type="ARBA" id="ARBA00023163"/>
    </source>
</evidence>
<evidence type="ECO:0000313" key="9">
    <source>
        <dbReference type="EMBL" id="TXC85009.1"/>
    </source>
</evidence>
<dbReference type="GO" id="GO:0042802">
    <property type="term" value="F:identical protein binding"/>
    <property type="evidence" value="ECO:0007669"/>
    <property type="project" value="UniProtKB-ARBA"/>
</dbReference>
<proteinExistence type="predicted"/>
<keyword evidence="2" id="KW-0749">Sporulation</keyword>
<evidence type="ECO:0000313" key="10">
    <source>
        <dbReference type="Proteomes" id="UP000321363"/>
    </source>
</evidence>
<keyword evidence="5" id="KW-0010">Activator</keyword>
<dbReference type="Gene3D" id="2.10.260.10">
    <property type="match status" value="1"/>
</dbReference>
<evidence type="ECO:0000256" key="2">
    <source>
        <dbReference type="ARBA" id="ARBA00022969"/>
    </source>
</evidence>
<keyword evidence="6" id="KW-0804">Transcription</keyword>
<dbReference type="Gene3D" id="3.30.450.40">
    <property type="match status" value="1"/>
</dbReference>
<dbReference type="AlphaFoldDB" id="A0A5C6VJJ1"/>
<protein>
    <submittedName>
        <fullName evidence="9">Stage V sporulation protein T</fullName>
    </submittedName>
</protein>
<dbReference type="InterPro" id="IPR007159">
    <property type="entry name" value="SpoVT-AbrB_dom"/>
</dbReference>
<dbReference type="PANTHER" id="PTHR36432">
    <property type="match status" value="1"/>
</dbReference>
<dbReference type="PANTHER" id="PTHR36432:SF1">
    <property type="entry name" value="STAGE V SPORULATION PROTEIN T"/>
    <property type="match status" value="1"/>
</dbReference>
<dbReference type="NCBIfam" id="TIGR01439">
    <property type="entry name" value="lp_hng_hel_AbrB"/>
    <property type="match status" value="1"/>
</dbReference>
<evidence type="ECO:0000256" key="5">
    <source>
        <dbReference type="ARBA" id="ARBA00023159"/>
    </source>
</evidence>
<keyword evidence="1" id="KW-0678">Repressor</keyword>
<feature type="domain" description="SpoVT-AbrB" evidence="8">
    <location>
        <begin position="5"/>
        <end position="51"/>
    </location>
</feature>
<comment type="caution">
    <text evidence="9">The sequence shown here is derived from an EMBL/GenBank/DDBJ whole genome shotgun (WGS) entry which is preliminary data.</text>
</comment>
<dbReference type="PIRSF" id="PIRSF026579">
    <property type="entry name" value="Spore_V_T"/>
    <property type="match status" value="1"/>
</dbReference>
<dbReference type="Pfam" id="PF15714">
    <property type="entry name" value="SpoVT_C"/>
    <property type="match status" value="1"/>
</dbReference>
<dbReference type="SUPFAM" id="SSF89447">
    <property type="entry name" value="AbrB/MazE/MraZ-like"/>
    <property type="match status" value="1"/>
</dbReference>
<keyword evidence="3" id="KW-0805">Transcription regulation</keyword>
<dbReference type="GO" id="GO:0030435">
    <property type="term" value="P:sporulation resulting in formation of a cellular spore"/>
    <property type="evidence" value="ECO:0007669"/>
    <property type="project" value="UniProtKB-KW"/>
</dbReference>
<keyword evidence="10" id="KW-1185">Reference proteome</keyword>
<keyword evidence="4 7" id="KW-0238">DNA-binding</keyword>
<dbReference type="PROSITE" id="PS51740">
    <property type="entry name" value="SPOVT_ABRB"/>
    <property type="match status" value="1"/>
</dbReference>
<dbReference type="FunFam" id="2.10.260.10:FF:000001">
    <property type="entry name" value="Stage V sporulation protein T"/>
    <property type="match status" value="1"/>
</dbReference>
<dbReference type="EMBL" id="VOQF01000020">
    <property type="protein sequence ID" value="TXC85009.1"/>
    <property type="molecule type" value="Genomic_DNA"/>
</dbReference>
<dbReference type="OrthoDB" id="9782993at2"/>
<evidence type="ECO:0000256" key="4">
    <source>
        <dbReference type="ARBA" id="ARBA00023125"/>
    </source>
</evidence>
<name>A0A5C6VJJ1_9BACI</name>
<dbReference type="SMART" id="SM00966">
    <property type="entry name" value="SpoVT_AbrB"/>
    <property type="match status" value="1"/>
</dbReference>
<reference evidence="9 10" key="1">
    <citation type="journal article" date="2005" name="Int. J. Syst. Evol. Microbiol.">
        <title>Bacillus litoralis sp. nov., isolated from a tidal flat of the Yellow Sea in Korea.</title>
        <authorList>
            <person name="Yoon J.H."/>
            <person name="Oh T.K."/>
        </authorList>
    </citation>
    <scope>NUCLEOTIDE SEQUENCE [LARGE SCALE GENOMIC DNA]</scope>
    <source>
        <strain evidence="9 10">SW-211</strain>
    </source>
</reference>
<evidence type="ECO:0000256" key="3">
    <source>
        <dbReference type="ARBA" id="ARBA00023015"/>
    </source>
</evidence>
<dbReference type="NCBIfam" id="TIGR02851">
    <property type="entry name" value="spore_V_T"/>
    <property type="match status" value="1"/>
</dbReference>
<dbReference type="InterPro" id="IPR037914">
    <property type="entry name" value="SpoVT-AbrB_sf"/>
</dbReference>
<evidence type="ECO:0000256" key="7">
    <source>
        <dbReference type="PROSITE-ProRule" id="PRU01076"/>
    </source>
</evidence>
<accession>A0A5C6VJJ1</accession>
<gene>
    <name evidence="9" type="primary">spoVT</name>
    <name evidence="9" type="ORF">FS935_20860</name>
</gene>
<dbReference type="Proteomes" id="UP000321363">
    <property type="component" value="Unassembled WGS sequence"/>
</dbReference>
<dbReference type="InterPro" id="IPR014213">
    <property type="entry name" value="SpoVT"/>
</dbReference>
<evidence type="ECO:0000259" key="8">
    <source>
        <dbReference type="PROSITE" id="PS51740"/>
    </source>
</evidence>
<sequence length="178" mass="19692">MKATGIVRRIDDLGRVVIPKEIRRTLRIREGDPLEIFVDRDGEVILKKYSPISELSDFSKEYGDALFDSLGHQVLICDRDTFIAVSGGSKKEYLNKNIGEVVEQVMEERNSVLKTDAGETQIVSGFDEEVKSYTIGPIVANGDPIGAVIILSKDQSIGEVEHKAVETAAGFLARQMEH</sequence>